<dbReference type="Proteomes" id="UP000298327">
    <property type="component" value="Unassembled WGS sequence"/>
</dbReference>
<evidence type="ECO:0000313" key="4">
    <source>
        <dbReference type="Proteomes" id="UP000298327"/>
    </source>
</evidence>
<dbReference type="Gene3D" id="1.20.1280.50">
    <property type="match status" value="1"/>
</dbReference>
<feature type="domain" description="F-box" evidence="2">
    <location>
        <begin position="82"/>
        <end position="162"/>
    </location>
</feature>
<dbReference type="OrthoDB" id="2754773at2759"/>
<proteinExistence type="predicted"/>
<dbReference type="Pfam" id="PF12937">
    <property type="entry name" value="F-box-like"/>
    <property type="match status" value="1"/>
</dbReference>
<dbReference type="EMBL" id="SEOQ01000205">
    <property type="protein sequence ID" value="TFY66960.1"/>
    <property type="molecule type" value="Genomic_DNA"/>
</dbReference>
<organism evidence="3 4">
    <name type="scientific">Dentipellis fragilis</name>
    <dbReference type="NCBI Taxonomy" id="205917"/>
    <lineage>
        <taxon>Eukaryota</taxon>
        <taxon>Fungi</taxon>
        <taxon>Dikarya</taxon>
        <taxon>Basidiomycota</taxon>
        <taxon>Agaricomycotina</taxon>
        <taxon>Agaricomycetes</taxon>
        <taxon>Russulales</taxon>
        <taxon>Hericiaceae</taxon>
        <taxon>Dentipellis</taxon>
    </lineage>
</organism>
<gene>
    <name evidence="3" type="ORF">EVG20_g4132</name>
</gene>
<dbReference type="InterPro" id="IPR001810">
    <property type="entry name" value="F-box_dom"/>
</dbReference>
<name>A0A4Y9YYX5_9AGAM</name>
<feature type="region of interest" description="Disordered" evidence="1">
    <location>
        <begin position="1048"/>
        <end position="1074"/>
    </location>
</feature>
<evidence type="ECO:0000256" key="1">
    <source>
        <dbReference type="SAM" id="MobiDB-lite"/>
    </source>
</evidence>
<evidence type="ECO:0000259" key="2">
    <source>
        <dbReference type="Pfam" id="PF12937"/>
    </source>
</evidence>
<accession>A0A4Y9YYX5</accession>
<protein>
    <recommendedName>
        <fullName evidence="2">F-box domain-containing protein</fullName>
    </recommendedName>
</protein>
<evidence type="ECO:0000313" key="3">
    <source>
        <dbReference type="EMBL" id="TFY66960.1"/>
    </source>
</evidence>
<reference evidence="3 4" key="1">
    <citation type="submission" date="2019-02" db="EMBL/GenBank/DDBJ databases">
        <title>Genome sequencing of the rare red list fungi Dentipellis fragilis.</title>
        <authorList>
            <person name="Buettner E."/>
            <person name="Kellner H."/>
        </authorList>
    </citation>
    <scope>NUCLEOTIDE SEQUENCE [LARGE SCALE GENOMIC DNA]</scope>
    <source>
        <strain evidence="3 4">DSM 105465</strain>
    </source>
</reference>
<dbReference type="AlphaFoldDB" id="A0A4Y9YYX5"/>
<keyword evidence="4" id="KW-1185">Reference proteome</keyword>
<feature type="compositionally biased region" description="Basic and acidic residues" evidence="1">
    <location>
        <begin position="1050"/>
        <end position="1060"/>
    </location>
</feature>
<sequence length="1136" mass="128303">MRGMLPAGAKLAWSQLHVRPVYFMVHPLTRLATWDRVSFEHPKTSSNHGMSTKVIGVLGEEDNVVDFTQHPPPPQHDDHPPIDRLPVEVLAHIFSYVAPEEIPPVNQRQTDTPTREAPIWPPYPKPLRLLPDVGSLVKTTHVCSRWRSAALTHGSLWAGLDLSRISIEAIPSIFARSAEHVLHIKASDKRRRLILESLLGHGDWSRIRSLEVRCTVPELAELSQQGDLSALEFLSAENAAAEGITVPDALFTPSYPVAFAANLSCLILRNLRISWKNFPQLTQLTRLELWFRDLINPQFLAISADWCRAGQLRGNGRYSAPSSPPPATGTDPNLPTVSLPHLVSLRLEGCGDMYVRLFSTIDMPPTVSLAIDLAPDFKHALDVLFSRCLQIVQGQPCFEYNCSQAELFYSTTLAFWDRHEANWNMEKARVRLTLQGATLTPDVVIWRARKYFPLEEIVHFSVGTDSVTHVGPLDYTSQTTLFPICDILQDTQSVTHLKIFNEALFETISALADAPGDGPKHLKQNGTISSHVKKWWCFPKLRCLEIDLVPGDDRTPRALVNALRKRHDFGARLEELRFSHPCDIAETQRVRLQRYVDNPIDFGPQSTSPRQRPSHPAWRTAIPTLGLQPTSLRASHDGRGIPPPSFTGYTTEQEYYKELTLSGLRHGPSELLPLGHRLQLLRDYQRAIRMASGHFRHLPALRTAQEDSDLRVRASANIVSQMQSMERKVVFTRYPSRRLGITEEYSWSVAPASRWPFLEHAIDTNQDLLVLVERVLQGGLDDCRGYISIHVLSMGAGRQHPLADRSPLNFPFEWTSESNIIYDLQICGGQLSLLCVDRAPSTDSTAVVWNWKKAEKRMELFDMDLCTFAFLDEDYTLTGIIAPGSDWSIVVHDLRIQDPMRKCLNHETHSYEFELPEAYNLESFEITSEPYLPQHPGSPGYHGFQLDNLLTIFLDGKDSEQRPLQMKMFVAGSTLRKLMLPPPFPNDETSLAYSWVQWGPLATHIELSTGARMLGRCDITSCMRFADLRRDNADGKVGLTLLDLSPARVDQADREPKDPRQSQIGSLEGVPPNVWNDDGIEGGLRFLHNRIDLPSELQSIPQEYYHPTVTEDMVVIHPNWVSRTPSDLPMSVFIFF</sequence>
<comment type="caution">
    <text evidence="3">The sequence shown here is derived from an EMBL/GenBank/DDBJ whole genome shotgun (WGS) entry which is preliminary data.</text>
</comment>